<dbReference type="GO" id="GO:0005525">
    <property type="term" value="F:GTP binding"/>
    <property type="evidence" value="ECO:0007669"/>
    <property type="project" value="UniProtKB-KW"/>
</dbReference>
<sequence>MGTKNSKKKTKKKNKNNKKKKNWQKKLQKENIRNEIIGDMLNRDEENDKNQIKLLILGTGDSGKSTFVKQIELLYKEGFDQRKRKLFKKAIRSNLVKHLYLLIRASSNLGFKLSEENISLATKFSEIAENFDENLGEVDSKTYKMVKTIWADPVMKEVFQKRSEFQVPDSAAFYLDSINRIVEEDYFPTDEDILKCRIPTTGIKEVNFKINNVPWKIVDVGGQRSERRKWIHQFDDVTVIIYVVSISEYNQKLYEDESINRMKESLDLFDSTANNKVFAKTNCVLLFNKIDIFEKKIVNDDLKACFSDYDGGLDYEKAKTFITNKFIEEGENSHRKIFPFFTIATKTSSVKQVFDDIQSKILEENLKGMGVIGNL</sequence>
<protein>
    <submittedName>
        <fullName evidence="9">Guanine nucleotide-binding protein g(O) subunit alpha</fullName>
    </submittedName>
</protein>
<feature type="region of interest" description="Disordered" evidence="8">
    <location>
        <begin position="1"/>
        <end position="27"/>
    </location>
</feature>
<dbReference type="Proteomes" id="UP001146793">
    <property type="component" value="Unassembled WGS sequence"/>
</dbReference>
<dbReference type="GO" id="GO:0005834">
    <property type="term" value="C:heterotrimeric G-protein complex"/>
    <property type="evidence" value="ECO:0007669"/>
    <property type="project" value="TreeGrafter"/>
</dbReference>
<organism evidence="9 10">
    <name type="scientific">Anaeramoeba flamelloides</name>
    <dbReference type="NCBI Taxonomy" id="1746091"/>
    <lineage>
        <taxon>Eukaryota</taxon>
        <taxon>Metamonada</taxon>
        <taxon>Anaeramoebidae</taxon>
        <taxon>Anaeramoeba</taxon>
    </lineage>
</organism>
<evidence type="ECO:0000256" key="7">
    <source>
        <dbReference type="PIRSR" id="PIRSR601019-2"/>
    </source>
</evidence>
<dbReference type="AlphaFoldDB" id="A0AAV8A0E0"/>
<dbReference type="SMART" id="SM00275">
    <property type="entry name" value="G_alpha"/>
    <property type="match status" value="1"/>
</dbReference>
<dbReference type="InterPro" id="IPR001019">
    <property type="entry name" value="Gprotein_alpha_su"/>
</dbReference>
<name>A0AAV8A0E0_9EUKA</name>
<gene>
    <name evidence="9" type="ORF">M0812_08712</name>
</gene>
<evidence type="ECO:0000313" key="10">
    <source>
        <dbReference type="Proteomes" id="UP001146793"/>
    </source>
</evidence>
<evidence type="ECO:0000256" key="1">
    <source>
        <dbReference type="ARBA" id="ARBA00022723"/>
    </source>
</evidence>
<dbReference type="InterPro" id="IPR011025">
    <property type="entry name" value="GproteinA_insert"/>
</dbReference>
<keyword evidence="3 7" id="KW-0460">Magnesium</keyword>
<evidence type="ECO:0000256" key="6">
    <source>
        <dbReference type="PIRSR" id="PIRSR601019-1"/>
    </source>
</evidence>
<dbReference type="GO" id="GO:0031683">
    <property type="term" value="F:G-protein beta/gamma-subunit complex binding"/>
    <property type="evidence" value="ECO:0007669"/>
    <property type="project" value="InterPro"/>
</dbReference>
<dbReference type="InterPro" id="IPR027417">
    <property type="entry name" value="P-loop_NTPase"/>
</dbReference>
<dbReference type="FunFam" id="3.40.50.300:FF:000181">
    <property type="entry name" value="Guanine nucleotide-binding protein subunit alpha"/>
    <property type="match status" value="1"/>
</dbReference>
<dbReference type="CDD" id="cd00066">
    <property type="entry name" value="G-alpha"/>
    <property type="match status" value="1"/>
</dbReference>
<feature type="binding site" evidence="7">
    <location>
        <position position="65"/>
    </location>
    <ligand>
        <name>Mg(2+)</name>
        <dbReference type="ChEBI" id="CHEBI:18420"/>
    </ligand>
</feature>
<keyword evidence="1 7" id="KW-0479">Metal-binding</keyword>
<feature type="binding site" evidence="6">
    <location>
        <begin position="169"/>
        <end position="170"/>
    </location>
    <ligand>
        <name>GTP</name>
        <dbReference type="ChEBI" id="CHEBI:37565"/>
    </ligand>
</feature>
<dbReference type="Pfam" id="PF00503">
    <property type="entry name" value="G-alpha"/>
    <property type="match status" value="1"/>
</dbReference>
<feature type="binding site" evidence="6">
    <location>
        <begin position="219"/>
        <end position="223"/>
    </location>
    <ligand>
        <name>GTP</name>
        <dbReference type="ChEBI" id="CHEBI:37565"/>
    </ligand>
</feature>
<proteinExistence type="predicted"/>
<dbReference type="Gene3D" id="1.10.400.10">
    <property type="entry name" value="GI Alpha 1, domain 2-like"/>
    <property type="match status" value="1"/>
</dbReference>
<dbReference type="GO" id="GO:0001664">
    <property type="term" value="F:G protein-coupled receptor binding"/>
    <property type="evidence" value="ECO:0007669"/>
    <property type="project" value="TreeGrafter"/>
</dbReference>
<feature type="binding site" evidence="6">
    <location>
        <begin position="194"/>
        <end position="200"/>
    </location>
    <ligand>
        <name>GTP</name>
        <dbReference type="ChEBI" id="CHEBI:37565"/>
    </ligand>
</feature>
<dbReference type="PANTHER" id="PTHR10218">
    <property type="entry name" value="GTP-BINDING PROTEIN ALPHA SUBUNIT"/>
    <property type="match status" value="1"/>
</dbReference>
<dbReference type="PRINTS" id="PR00318">
    <property type="entry name" value="GPROTEINA"/>
</dbReference>
<dbReference type="SUPFAM" id="SSF52540">
    <property type="entry name" value="P-loop containing nucleoside triphosphate hydrolases"/>
    <property type="match status" value="1"/>
</dbReference>
<feature type="binding site" evidence="6">
    <location>
        <begin position="288"/>
        <end position="291"/>
    </location>
    <ligand>
        <name>GTP</name>
        <dbReference type="ChEBI" id="CHEBI:37565"/>
    </ligand>
</feature>
<feature type="compositionally biased region" description="Basic residues" evidence="8">
    <location>
        <begin position="1"/>
        <end position="26"/>
    </location>
</feature>
<dbReference type="SUPFAM" id="SSF47895">
    <property type="entry name" value="Transducin (alpha subunit), insertion domain"/>
    <property type="match status" value="1"/>
</dbReference>
<keyword evidence="2 6" id="KW-0547">Nucleotide-binding</keyword>
<feature type="binding site" evidence="7">
    <location>
        <position position="200"/>
    </location>
    <ligand>
        <name>Mg(2+)</name>
        <dbReference type="ChEBI" id="CHEBI:18420"/>
    </ligand>
</feature>
<dbReference type="Gene3D" id="3.40.50.300">
    <property type="entry name" value="P-loop containing nucleotide triphosphate hydrolases"/>
    <property type="match status" value="1"/>
</dbReference>
<accession>A0AAV8A0E0</accession>
<dbReference type="PANTHER" id="PTHR10218:SF302">
    <property type="entry name" value="GUANINE NUCLEOTIDE-BINDING PROTEIN ALPHA-5 SUBUNIT"/>
    <property type="match status" value="1"/>
</dbReference>
<feature type="binding site" evidence="6">
    <location>
        <position position="344"/>
    </location>
    <ligand>
        <name>GTP</name>
        <dbReference type="ChEBI" id="CHEBI:37565"/>
    </ligand>
</feature>
<dbReference type="GO" id="GO:0003924">
    <property type="term" value="F:GTPase activity"/>
    <property type="evidence" value="ECO:0007669"/>
    <property type="project" value="InterPro"/>
</dbReference>
<dbReference type="GO" id="GO:0005737">
    <property type="term" value="C:cytoplasm"/>
    <property type="evidence" value="ECO:0007669"/>
    <property type="project" value="TreeGrafter"/>
</dbReference>
<keyword evidence="4 6" id="KW-0342">GTP-binding</keyword>
<evidence type="ECO:0000256" key="5">
    <source>
        <dbReference type="ARBA" id="ARBA00023224"/>
    </source>
</evidence>
<dbReference type="GO" id="GO:0007188">
    <property type="term" value="P:adenylate cyclase-modulating G protein-coupled receptor signaling pathway"/>
    <property type="evidence" value="ECO:0007669"/>
    <property type="project" value="TreeGrafter"/>
</dbReference>
<evidence type="ECO:0000256" key="8">
    <source>
        <dbReference type="SAM" id="MobiDB-lite"/>
    </source>
</evidence>
<dbReference type="GO" id="GO:0046872">
    <property type="term" value="F:metal ion binding"/>
    <property type="evidence" value="ECO:0007669"/>
    <property type="project" value="UniProtKB-KW"/>
</dbReference>
<keyword evidence="5" id="KW-0807">Transducer</keyword>
<reference evidence="9" key="1">
    <citation type="submission" date="2022-08" db="EMBL/GenBank/DDBJ databases">
        <title>Novel sulphate-reducing endosymbionts in the free-living metamonad Anaeramoeba.</title>
        <authorList>
            <person name="Jerlstrom-Hultqvist J."/>
            <person name="Cepicka I."/>
            <person name="Gallot-Lavallee L."/>
            <person name="Salas-Leiva D."/>
            <person name="Curtis B.A."/>
            <person name="Zahonova K."/>
            <person name="Pipaliya S."/>
            <person name="Dacks J."/>
            <person name="Roger A.J."/>
        </authorList>
    </citation>
    <scope>NUCLEOTIDE SEQUENCE</scope>
    <source>
        <strain evidence="9">Busselton2</strain>
    </source>
</reference>
<dbReference type="EMBL" id="JANTQA010000021">
    <property type="protein sequence ID" value="KAJ3446175.1"/>
    <property type="molecule type" value="Genomic_DNA"/>
</dbReference>
<evidence type="ECO:0000313" key="9">
    <source>
        <dbReference type="EMBL" id="KAJ3446175.1"/>
    </source>
</evidence>
<evidence type="ECO:0000256" key="2">
    <source>
        <dbReference type="ARBA" id="ARBA00022741"/>
    </source>
</evidence>
<evidence type="ECO:0000256" key="3">
    <source>
        <dbReference type="ARBA" id="ARBA00022842"/>
    </source>
</evidence>
<evidence type="ECO:0000256" key="4">
    <source>
        <dbReference type="ARBA" id="ARBA00023134"/>
    </source>
</evidence>
<comment type="caution">
    <text evidence="9">The sequence shown here is derived from an EMBL/GenBank/DDBJ whole genome shotgun (WGS) entry which is preliminary data.</text>
</comment>
<dbReference type="PROSITE" id="PS51882">
    <property type="entry name" value="G_ALPHA"/>
    <property type="match status" value="1"/>
</dbReference>